<evidence type="ECO:0000313" key="3">
    <source>
        <dbReference type="Proteomes" id="UP001364224"/>
    </source>
</evidence>
<gene>
    <name evidence="2" type="ORF">V1286_002575</name>
</gene>
<protein>
    <submittedName>
        <fullName evidence="2">Uncharacterized protein</fullName>
    </submittedName>
</protein>
<evidence type="ECO:0000256" key="1">
    <source>
        <dbReference type="SAM" id="MobiDB-lite"/>
    </source>
</evidence>
<accession>A0ABU8B915</accession>
<dbReference type="RefSeq" id="WP_417021134.1">
    <property type="nucleotide sequence ID" value="NZ_JAZHRV010000001.1"/>
</dbReference>
<feature type="region of interest" description="Disordered" evidence="1">
    <location>
        <begin position="25"/>
        <end position="45"/>
    </location>
</feature>
<dbReference type="EMBL" id="JAZHRV010000001">
    <property type="protein sequence ID" value="MEH2555046.1"/>
    <property type="molecule type" value="Genomic_DNA"/>
</dbReference>
<dbReference type="Proteomes" id="UP001364224">
    <property type="component" value="Unassembled WGS sequence"/>
</dbReference>
<sequence length="58" mass="5946">MSASFSQGAEWKTLISKYIGTIPPSGDAPAIEHNASDGPPPRTPVRSAIIAKVGAAAR</sequence>
<proteinExistence type="predicted"/>
<organism evidence="2 3">
    <name type="scientific">Bradyrhizobium algeriense</name>
    <dbReference type="NCBI Taxonomy" id="634784"/>
    <lineage>
        <taxon>Bacteria</taxon>
        <taxon>Pseudomonadati</taxon>
        <taxon>Pseudomonadota</taxon>
        <taxon>Alphaproteobacteria</taxon>
        <taxon>Hyphomicrobiales</taxon>
        <taxon>Nitrobacteraceae</taxon>
        <taxon>Bradyrhizobium</taxon>
    </lineage>
</organism>
<reference evidence="2 3" key="1">
    <citation type="submission" date="2024-02" db="EMBL/GenBank/DDBJ databases">
        <title>Adaptive strategies in a cosmopolitan and abundant soil bacterium.</title>
        <authorList>
            <person name="Carini P."/>
        </authorList>
    </citation>
    <scope>NUCLEOTIDE SEQUENCE [LARGE SCALE GENOMIC DNA]</scope>
    <source>
        <strain evidence="2 3">AZCC 1608</strain>
    </source>
</reference>
<keyword evidence="3" id="KW-1185">Reference proteome</keyword>
<comment type="caution">
    <text evidence="2">The sequence shown here is derived from an EMBL/GenBank/DDBJ whole genome shotgun (WGS) entry which is preliminary data.</text>
</comment>
<name>A0ABU8B915_9BRAD</name>
<evidence type="ECO:0000313" key="2">
    <source>
        <dbReference type="EMBL" id="MEH2555046.1"/>
    </source>
</evidence>